<protein>
    <submittedName>
        <fullName evidence="1">Uncharacterized protein</fullName>
    </submittedName>
</protein>
<name>A0A1U7PYC2_9FLAO</name>
<dbReference type="STRING" id="1121284.SAMN05660493_01654"/>
<dbReference type="OrthoDB" id="821958at2"/>
<reference evidence="2" key="1">
    <citation type="submission" date="2016-10" db="EMBL/GenBank/DDBJ databases">
        <authorList>
            <person name="Varghese N."/>
            <person name="Submissions S."/>
        </authorList>
    </citation>
    <scope>NUCLEOTIDE SEQUENCE [LARGE SCALE GENOMIC DNA]</scope>
    <source>
        <strain evidence="2">DSM 19482</strain>
    </source>
</reference>
<dbReference type="InterPro" id="IPR046233">
    <property type="entry name" value="DUF6266"/>
</dbReference>
<dbReference type="AlphaFoldDB" id="A0A1U7PYC2"/>
<organism evidence="1 2">
    <name type="scientific">Epilithonimonas bovis DSM 19482</name>
    <dbReference type="NCBI Taxonomy" id="1121284"/>
    <lineage>
        <taxon>Bacteria</taxon>
        <taxon>Pseudomonadati</taxon>
        <taxon>Bacteroidota</taxon>
        <taxon>Flavobacteriia</taxon>
        <taxon>Flavobacteriales</taxon>
        <taxon>Weeksellaceae</taxon>
        <taxon>Chryseobacterium group</taxon>
        <taxon>Epilithonimonas</taxon>
    </lineage>
</organism>
<keyword evidence="2" id="KW-1185">Reference proteome</keyword>
<evidence type="ECO:0000313" key="1">
    <source>
        <dbReference type="EMBL" id="SIT96952.1"/>
    </source>
</evidence>
<dbReference type="EMBL" id="FTPU01000015">
    <property type="protein sequence ID" value="SIT96952.1"/>
    <property type="molecule type" value="Genomic_DNA"/>
</dbReference>
<dbReference type="Pfam" id="PF19781">
    <property type="entry name" value="DUF6266"/>
    <property type="match status" value="1"/>
</dbReference>
<proteinExistence type="predicted"/>
<dbReference type="RefSeq" id="WP_076783148.1">
    <property type="nucleotide sequence ID" value="NZ_FTPU01000015.1"/>
</dbReference>
<sequence>MGTIKKGILGGFSGTVGTVVGANWRGMDVMRSRPKSSGSNPTPLQLLQRQKFALAIKFQNALRSMQSRLYGERSGVRSRVNLAAGYLLKEVVAEQNGEAVLMMNKVIITKGDLTGFQNLTVVAGSNQTLVFDWEDNSNQMLAQSTDIFCTAVFEEESGVFNVQEGPEQRDATQATLALPDNWSGKTVHVYAFFQNAAQNKACNSLYLGTVAVL</sequence>
<accession>A0A1U7PYC2</accession>
<gene>
    <name evidence="1" type="ORF">SAMN05660493_01654</name>
</gene>
<evidence type="ECO:0000313" key="2">
    <source>
        <dbReference type="Proteomes" id="UP000187261"/>
    </source>
</evidence>
<dbReference type="Proteomes" id="UP000187261">
    <property type="component" value="Unassembled WGS sequence"/>
</dbReference>